<dbReference type="Proteomes" id="UP001197974">
    <property type="component" value="Chromosome"/>
</dbReference>
<dbReference type="PANTHER" id="PTHR30032:SF8">
    <property type="entry name" value="GERMINATION-SPECIFIC N-ACETYLMURAMOYL-L-ALANINE AMIDASE"/>
    <property type="match status" value="1"/>
</dbReference>
<dbReference type="SUPFAM" id="SSF89260">
    <property type="entry name" value="Collagen-binding domain"/>
    <property type="match status" value="1"/>
</dbReference>
<organism evidence="2 3">
    <name type="scientific">Bacillus carboniphilus</name>
    <dbReference type="NCBI Taxonomy" id="86663"/>
    <lineage>
        <taxon>Bacteria</taxon>
        <taxon>Bacillati</taxon>
        <taxon>Bacillota</taxon>
        <taxon>Bacilli</taxon>
        <taxon>Bacillales</taxon>
        <taxon>Bacillaceae</taxon>
        <taxon>Bacillus</taxon>
    </lineage>
</organism>
<dbReference type="Gene3D" id="2.60.120.380">
    <property type="match status" value="1"/>
</dbReference>
<gene>
    <name evidence="2" type="ORF">LC087_10140</name>
</gene>
<evidence type="ECO:0000313" key="2">
    <source>
        <dbReference type="EMBL" id="WLR41291.1"/>
    </source>
</evidence>
<protein>
    <submittedName>
        <fullName evidence="2">Cell wall-binding repeat-containing protein</fullName>
    </submittedName>
</protein>
<evidence type="ECO:0000256" key="1">
    <source>
        <dbReference type="SAM" id="SignalP"/>
    </source>
</evidence>
<dbReference type="Gene3D" id="3.40.50.12090">
    <property type="match status" value="2"/>
</dbReference>
<reference evidence="2 3" key="1">
    <citation type="submission" date="2023-06" db="EMBL/GenBank/DDBJ databases">
        <title>Five Gram-positive bacteria isolated from mangrove sediments in Shenzhen, Guangdong, China.</title>
        <authorList>
            <person name="Yu S."/>
            <person name="Zheng W."/>
            <person name="Huang Y."/>
        </authorList>
    </citation>
    <scope>NUCLEOTIDE SEQUENCE [LARGE SCALE GENOMIC DNA]</scope>
    <source>
        <strain evidence="2 3">SaN35-3</strain>
    </source>
</reference>
<dbReference type="EMBL" id="CP129013">
    <property type="protein sequence ID" value="WLR41291.1"/>
    <property type="molecule type" value="Genomic_DNA"/>
</dbReference>
<feature type="signal peptide" evidence="1">
    <location>
        <begin position="1"/>
        <end position="23"/>
    </location>
</feature>
<accession>A0ABY9JPH8</accession>
<evidence type="ECO:0000313" key="3">
    <source>
        <dbReference type="Proteomes" id="UP001197974"/>
    </source>
</evidence>
<keyword evidence="3" id="KW-1185">Reference proteome</keyword>
<proteinExistence type="predicted"/>
<dbReference type="InterPro" id="IPR007253">
    <property type="entry name" value="Cell_wall-bd_2"/>
</dbReference>
<dbReference type="RefSeq" id="WP_226540310.1">
    <property type="nucleotide sequence ID" value="NZ_CP129013.1"/>
</dbReference>
<keyword evidence="1" id="KW-0732">Signal</keyword>
<dbReference type="Pfam" id="PF04122">
    <property type="entry name" value="CW_binding_2"/>
    <property type="match status" value="3"/>
</dbReference>
<dbReference type="InterPro" id="IPR051922">
    <property type="entry name" value="Bact_Sporulation_Assoc"/>
</dbReference>
<feature type="chain" id="PRO_5045190777" evidence="1">
    <location>
        <begin position="24"/>
        <end position="455"/>
    </location>
</feature>
<name>A0ABY9JPH8_9BACI</name>
<dbReference type="PANTHER" id="PTHR30032">
    <property type="entry name" value="N-ACETYLMURAMOYL-L-ALANINE AMIDASE-RELATED"/>
    <property type="match status" value="1"/>
</dbReference>
<sequence>MKKILTTVLATSLLLSITPRIEASEQPHIDEEEPNNTFETAIVANHSTNYVGKIDNLSEDIDMYKFSIPNDRNLDIGISVNNEEHNRIDPETKKIKFELFDENGTLIAKGVPDEREPIDLSIETLLKKGDYFIKVSSDLTSSDESINYIFDYYSYIPHSRISGEDRYETSVEISKEWPKEETKYAVLTTGEEYPDALAATPLAKKYNAPLLLSKEGEIPDVVVKELKRLGVKKVDIIGGEKALSSNIEKQLRDLDINFNRIAGKNRYETAIKVAEEVDPDPSEIVVATGEEFADALSIAPIAASQGMPVILTESDRVVEEVGLYISQKNIDKSYIIGGEKAINRSVAGHFPNRERIFGKDRYETNKQIINTFIEGIDPSIIHVATGNNFPDALSGSAFAAQNNHAILLTSDYVPTNDTISVVYSNYDNIKQLNILGGEQAVDKYVIYHLKYPWNF</sequence>